<dbReference type="Gene3D" id="3.40.50.1820">
    <property type="entry name" value="alpha/beta hydrolase"/>
    <property type="match status" value="1"/>
</dbReference>
<feature type="chain" id="PRO_5016086884" evidence="1">
    <location>
        <begin position="22"/>
        <end position="593"/>
    </location>
</feature>
<keyword evidence="3" id="KW-0378">Hydrolase</keyword>
<feature type="domain" description="Serine aminopeptidase S33" evidence="2">
    <location>
        <begin position="310"/>
        <end position="400"/>
    </location>
</feature>
<evidence type="ECO:0000313" key="3">
    <source>
        <dbReference type="EMBL" id="PZF73968.1"/>
    </source>
</evidence>
<feature type="signal peptide" evidence="1">
    <location>
        <begin position="1"/>
        <end position="21"/>
    </location>
</feature>
<gene>
    <name evidence="3" type="ORF">DN068_06420</name>
</gene>
<dbReference type="EMBL" id="QKTW01000009">
    <property type="protein sequence ID" value="PZF73968.1"/>
    <property type="molecule type" value="Genomic_DNA"/>
</dbReference>
<dbReference type="OrthoDB" id="9809549at2"/>
<dbReference type="InterPro" id="IPR029058">
    <property type="entry name" value="AB_hydrolase_fold"/>
</dbReference>
<name>A0A2W2B1S6_9BACT</name>
<dbReference type="PANTHER" id="PTHR43265">
    <property type="entry name" value="ESTERASE ESTD"/>
    <property type="match status" value="1"/>
</dbReference>
<dbReference type="InterPro" id="IPR053145">
    <property type="entry name" value="AB_hydrolase_Est10"/>
</dbReference>
<evidence type="ECO:0000256" key="1">
    <source>
        <dbReference type="SAM" id="SignalP"/>
    </source>
</evidence>
<dbReference type="AlphaFoldDB" id="A0A2W2B1S6"/>
<dbReference type="PANTHER" id="PTHR43265:SF1">
    <property type="entry name" value="ESTERASE ESTD"/>
    <property type="match status" value="1"/>
</dbReference>
<accession>A0A2W2B1S6</accession>
<protein>
    <submittedName>
        <fullName evidence="3">Alpha/beta hydrolase</fullName>
    </submittedName>
</protein>
<keyword evidence="4" id="KW-1185">Reference proteome</keyword>
<sequence>MKHLSFLFTLLLLGAGSHLYAQKKLTGTWQANVGSDARPLRLIFHFTEANGTITGTMDSPDQGSTGLPIKEIKRNKDSILVDMSDIHIQYTGLLASNDSIAGQWHQAGRSMAIPFKKMDDAAPSSKVSDAPVKHLTSDDLTAQKKLIGHWQGNINLGKRLPLTFHFVEENGKIKGTVDSPDQGAMGLQVKEVIVDKDSLLIDMSNLGIQYTGVLISADSIDGEWHQAGSTYSVPLKRTATPLELKRPQTPKPPFNYQSEDVTFTNKDHSITYAGTITIPNGKGPFPAAVLITGSGPENRDEEVFGHKPFAVIADQLTKHGYVVLRVDDRGTGKTTGIYHGATTADFAKDVNAHLDYLKSRKEVNDKKMGLIGHSEGGIIAPIVASERKDVDFIVMLAGVGIPTTKGMELQNVAVMKKKGLTEVLADQYGFLYYGAVMAINASKDSATARQKITEAVKQWQLKAEPGILDGLDMRGPEAVTESTDLFLQMYNDPWFHYFLSINPTVYLEKLSCKVLALNGEKDIQVVSQPNLDGIRASLAKSKTKNYEVRELAGLNHLFQTCNTCSVEEYRVIEETFAPIALQTMTEWLDKNVK</sequence>
<dbReference type="Pfam" id="PF12146">
    <property type="entry name" value="Hydrolase_4"/>
    <property type="match status" value="1"/>
</dbReference>
<organism evidence="3 4">
    <name type="scientific">Taibaiella soli</name>
    <dbReference type="NCBI Taxonomy" id="1649169"/>
    <lineage>
        <taxon>Bacteria</taxon>
        <taxon>Pseudomonadati</taxon>
        <taxon>Bacteroidota</taxon>
        <taxon>Chitinophagia</taxon>
        <taxon>Chitinophagales</taxon>
        <taxon>Chitinophagaceae</taxon>
        <taxon>Taibaiella</taxon>
    </lineage>
</organism>
<dbReference type="RefSeq" id="WP_110998066.1">
    <property type="nucleotide sequence ID" value="NZ_QKTW01000009.1"/>
</dbReference>
<dbReference type="InterPro" id="IPR022742">
    <property type="entry name" value="Hydrolase_4"/>
</dbReference>
<comment type="caution">
    <text evidence="3">The sequence shown here is derived from an EMBL/GenBank/DDBJ whole genome shotgun (WGS) entry which is preliminary data.</text>
</comment>
<reference evidence="3 4" key="1">
    <citation type="submission" date="2018-06" db="EMBL/GenBank/DDBJ databases">
        <title>Mucibacter soli gen. nov., sp. nov., a new member of the family Chitinophagaceae producing mucin.</title>
        <authorList>
            <person name="Kim M.-K."/>
            <person name="Park S."/>
            <person name="Kim T.-S."/>
            <person name="Joung Y."/>
            <person name="Han J.-H."/>
            <person name="Kim S.B."/>
        </authorList>
    </citation>
    <scope>NUCLEOTIDE SEQUENCE [LARGE SCALE GENOMIC DNA]</scope>
    <source>
        <strain evidence="3 4">R1-15</strain>
    </source>
</reference>
<dbReference type="SUPFAM" id="SSF53474">
    <property type="entry name" value="alpha/beta-Hydrolases"/>
    <property type="match status" value="1"/>
</dbReference>
<evidence type="ECO:0000259" key="2">
    <source>
        <dbReference type="Pfam" id="PF12146"/>
    </source>
</evidence>
<proteinExistence type="predicted"/>
<dbReference type="GO" id="GO:0052689">
    <property type="term" value="F:carboxylic ester hydrolase activity"/>
    <property type="evidence" value="ECO:0007669"/>
    <property type="project" value="TreeGrafter"/>
</dbReference>
<keyword evidence="1" id="KW-0732">Signal</keyword>
<evidence type="ECO:0000313" key="4">
    <source>
        <dbReference type="Proteomes" id="UP000248745"/>
    </source>
</evidence>
<dbReference type="Proteomes" id="UP000248745">
    <property type="component" value="Unassembled WGS sequence"/>
</dbReference>